<evidence type="ECO:0000313" key="2">
    <source>
        <dbReference type="EMBL" id="QSS53169.1"/>
    </source>
</evidence>
<feature type="signal peptide" evidence="1">
    <location>
        <begin position="1"/>
        <end position="16"/>
    </location>
</feature>
<feature type="chain" id="PRO_5034804807" evidence="1">
    <location>
        <begin position="17"/>
        <end position="159"/>
    </location>
</feature>
<sequence>MMRSFCVLFHLRPGAAAVVALVAGISDADFAAVAAVTGQLRVEISAAPEVVDPTDVGVLGPVIPAPEDDTGAGVGAGTEPDMLLVAAWRPGPSPLLSQPYGPGVNNPAAGSYSPNLDRQNLCKCLKTEMQIFITLLSKELTESKDYQNAREGCLEQRMK</sequence>
<name>A0A8A1LGJ0_AJEC8</name>
<organism evidence="2 3">
    <name type="scientific">Ajellomyces capsulatus (strain H88)</name>
    <name type="common">Darling's disease fungus</name>
    <name type="synonym">Histoplasma capsulatum</name>
    <dbReference type="NCBI Taxonomy" id="544711"/>
    <lineage>
        <taxon>Eukaryota</taxon>
        <taxon>Fungi</taxon>
        <taxon>Dikarya</taxon>
        <taxon>Ascomycota</taxon>
        <taxon>Pezizomycotina</taxon>
        <taxon>Eurotiomycetes</taxon>
        <taxon>Eurotiomycetidae</taxon>
        <taxon>Onygenales</taxon>
        <taxon>Ajellomycetaceae</taxon>
        <taxon>Histoplasma</taxon>
    </lineage>
</organism>
<evidence type="ECO:0000256" key="1">
    <source>
        <dbReference type="SAM" id="SignalP"/>
    </source>
</evidence>
<dbReference type="VEuPathDB" id="FungiDB:I7I53_00343"/>
<dbReference type="EMBL" id="CP069104">
    <property type="protein sequence ID" value="QSS53169.1"/>
    <property type="molecule type" value="Genomic_DNA"/>
</dbReference>
<keyword evidence="1" id="KW-0732">Signal</keyword>
<accession>A0A8A1LGJ0</accession>
<dbReference type="AlphaFoldDB" id="A0A8A1LGJ0"/>
<dbReference type="Proteomes" id="UP000663419">
    <property type="component" value="Chromosome 3"/>
</dbReference>
<proteinExistence type="predicted"/>
<reference evidence="2" key="1">
    <citation type="submission" date="2021-01" db="EMBL/GenBank/DDBJ databases">
        <title>Chromosome-level genome assembly of a human fungal pathogen reveals clustering of transcriptionally co-regulated genes.</title>
        <authorList>
            <person name="Voorhies M."/>
            <person name="Cohen S."/>
            <person name="Shea T.P."/>
            <person name="Petrus S."/>
            <person name="Munoz J.F."/>
            <person name="Poplawski S."/>
            <person name="Goldman W.E."/>
            <person name="Michael T."/>
            <person name="Cuomo C.A."/>
            <person name="Sil A."/>
            <person name="Beyhan S."/>
        </authorList>
    </citation>
    <scope>NUCLEOTIDE SEQUENCE</scope>
    <source>
        <strain evidence="2">H88</strain>
    </source>
</reference>
<protein>
    <submittedName>
        <fullName evidence="2">Uncharacterized protein</fullName>
    </submittedName>
</protein>
<evidence type="ECO:0000313" key="3">
    <source>
        <dbReference type="Proteomes" id="UP000663419"/>
    </source>
</evidence>
<gene>
    <name evidence="2" type="ORF">I7I53_00343</name>
</gene>